<keyword evidence="2" id="KW-1003">Cell membrane</keyword>
<keyword evidence="4 6" id="KW-1133">Transmembrane helix</keyword>
<dbReference type="Proteomes" id="UP000622317">
    <property type="component" value="Unassembled WGS sequence"/>
</dbReference>
<reference evidence="8" key="1">
    <citation type="submission" date="2020-09" db="EMBL/GenBank/DDBJ databases">
        <title>Pelagicoccus enzymogenes sp. nov. with an EPS production, isolated from marine sediment.</title>
        <authorList>
            <person name="Feng X."/>
        </authorList>
    </citation>
    <scope>NUCLEOTIDE SEQUENCE</scope>
    <source>
        <strain evidence="8">NFK12</strain>
    </source>
</reference>
<comment type="subcellular location">
    <subcellularLocation>
        <location evidence="1">Cell membrane</location>
        <topology evidence="1">Multi-pass membrane protein</topology>
    </subcellularLocation>
</comment>
<dbReference type="GO" id="GO:0005886">
    <property type="term" value="C:plasma membrane"/>
    <property type="evidence" value="ECO:0007669"/>
    <property type="project" value="UniProtKB-SubCell"/>
</dbReference>
<dbReference type="NCBIfam" id="TIGR03954">
    <property type="entry name" value="integ_memb_HG"/>
    <property type="match status" value="1"/>
</dbReference>
<dbReference type="AlphaFoldDB" id="A0A927IED3"/>
<evidence type="ECO:0000256" key="6">
    <source>
        <dbReference type="SAM" id="Phobius"/>
    </source>
</evidence>
<gene>
    <name evidence="8" type="ORF">IEN85_05390</name>
</gene>
<evidence type="ECO:0000313" key="9">
    <source>
        <dbReference type="Proteomes" id="UP000622317"/>
    </source>
</evidence>
<accession>A0A927IED3</accession>
<evidence type="ECO:0000256" key="4">
    <source>
        <dbReference type="ARBA" id="ARBA00022989"/>
    </source>
</evidence>
<feature type="domain" description="DUF3817" evidence="7">
    <location>
        <begin position="7"/>
        <end position="95"/>
    </location>
</feature>
<organism evidence="8 9">
    <name type="scientific">Pelagicoccus enzymogenes</name>
    <dbReference type="NCBI Taxonomy" id="2773457"/>
    <lineage>
        <taxon>Bacteria</taxon>
        <taxon>Pseudomonadati</taxon>
        <taxon>Verrucomicrobiota</taxon>
        <taxon>Opitutia</taxon>
        <taxon>Puniceicoccales</taxon>
        <taxon>Pelagicoccaceae</taxon>
        <taxon>Pelagicoccus</taxon>
    </lineage>
</organism>
<name>A0A927IED3_9BACT</name>
<evidence type="ECO:0000256" key="2">
    <source>
        <dbReference type="ARBA" id="ARBA00022475"/>
    </source>
</evidence>
<proteinExistence type="predicted"/>
<dbReference type="InterPro" id="IPR023845">
    <property type="entry name" value="DUF3817_TM"/>
</dbReference>
<evidence type="ECO:0000259" key="7">
    <source>
        <dbReference type="Pfam" id="PF12823"/>
    </source>
</evidence>
<protein>
    <submittedName>
        <fullName evidence="8">DUF3817 domain-containing protein</fullName>
    </submittedName>
</protein>
<dbReference type="PANTHER" id="PTHR40077:SF1">
    <property type="entry name" value="MEMBRANE PROTEIN"/>
    <property type="match status" value="1"/>
</dbReference>
<evidence type="ECO:0000313" key="8">
    <source>
        <dbReference type="EMBL" id="MBD5778917.1"/>
    </source>
</evidence>
<dbReference type="RefSeq" id="WP_191616042.1">
    <property type="nucleotide sequence ID" value="NZ_JACYFG010000006.1"/>
</dbReference>
<feature type="transmembrane region" description="Helical" evidence="6">
    <location>
        <begin position="43"/>
        <end position="63"/>
    </location>
</feature>
<dbReference type="Pfam" id="PF12823">
    <property type="entry name" value="DUF3817"/>
    <property type="match status" value="1"/>
</dbReference>
<evidence type="ECO:0000256" key="1">
    <source>
        <dbReference type="ARBA" id="ARBA00004651"/>
    </source>
</evidence>
<comment type="caution">
    <text evidence="8">The sequence shown here is derived from an EMBL/GenBank/DDBJ whole genome shotgun (WGS) entry which is preliminary data.</text>
</comment>
<dbReference type="PANTHER" id="PTHR40077">
    <property type="entry name" value="MEMBRANE PROTEIN-RELATED"/>
    <property type="match status" value="1"/>
</dbReference>
<feature type="transmembrane region" description="Helical" evidence="6">
    <location>
        <begin position="13"/>
        <end position="31"/>
    </location>
</feature>
<feature type="transmembrane region" description="Helical" evidence="6">
    <location>
        <begin position="69"/>
        <end position="89"/>
    </location>
</feature>
<keyword evidence="3 6" id="KW-0812">Transmembrane</keyword>
<evidence type="ECO:0000256" key="3">
    <source>
        <dbReference type="ARBA" id="ARBA00022692"/>
    </source>
</evidence>
<keyword evidence="5 6" id="KW-0472">Membrane</keyword>
<keyword evidence="9" id="KW-1185">Reference proteome</keyword>
<sequence>MNNESCLQWFCRVAFWEGVSTVILFGIAMPLKYLADMPAAVTYVGWVHGLLFMLYVGFLALAAVKLGWAFKRVAIFFVASLVPLAPFFVERSLRREAAAA</sequence>
<evidence type="ECO:0000256" key="5">
    <source>
        <dbReference type="ARBA" id="ARBA00023136"/>
    </source>
</evidence>
<dbReference type="EMBL" id="JACYFG010000006">
    <property type="protein sequence ID" value="MBD5778917.1"/>
    <property type="molecule type" value="Genomic_DNA"/>
</dbReference>